<dbReference type="RefSeq" id="WP_147328714.1">
    <property type="nucleotide sequence ID" value="NZ_CP144375.1"/>
</dbReference>
<evidence type="ECO:0008006" key="3">
    <source>
        <dbReference type="Google" id="ProtNLM"/>
    </source>
</evidence>
<accession>A0A3E0HAJ3</accession>
<reference evidence="1 2" key="1">
    <citation type="submission" date="2018-08" db="EMBL/GenBank/DDBJ databases">
        <title>Genomic Encyclopedia of Archaeal and Bacterial Type Strains, Phase II (KMG-II): from individual species to whole genera.</title>
        <authorList>
            <person name="Goeker M."/>
        </authorList>
    </citation>
    <scope>NUCLEOTIDE SEQUENCE [LARGE SCALE GENOMIC DNA]</scope>
    <source>
        <strain evidence="1 2">DSM 45791</strain>
    </source>
</reference>
<dbReference type="Gene3D" id="3.40.50.880">
    <property type="match status" value="1"/>
</dbReference>
<dbReference type="EMBL" id="QUNO01000012">
    <property type="protein sequence ID" value="REH41053.1"/>
    <property type="molecule type" value="Genomic_DNA"/>
</dbReference>
<proteinExistence type="predicted"/>
<evidence type="ECO:0000313" key="1">
    <source>
        <dbReference type="EMBL" id="REH41053.1"/>
    </source>
</evidence>
<dbReference type="AlphaFoldDB" id="A0A3E0HAJ3"/>
<sequence>MRRSDGRLNAPAWLGVSISTSWRDYDPAVVEEELALLRAHGLNLTRSFPLWPDFHPKPDRLDKTMLQRYEDLLDRHAAQGMATVSTLLSGEPSWCGGRDPYRDVWLVARQAWHVRELTARFADHPAVAGWLLEAPARDGEVLESWAQLMIDAVRAGGARQAVSLDHGHDPRRLAAIVDWTCPQASDDDPLGVAFACELARLGGQPVVLNDLGAGSDHFCRLVLHATLLAGATGWLAPNAPSKPQLLEMTRFADTLTEIDFDRCERLPVDTALVVSAAVDRWSYVAARQADLALGFEHEADGIAEGYLLYLVPSTARPAAASWRRLAALAEQGATVYASHPEPDEMFGVENQRRYGRPHPVSTGPVRFTFRTDFAGLHAGDELVFDAGHTYLPVRPVSAEVVAVDDEGNPALLVKRHGAGRLVLCTYPLEQMANAYRLYDALAEAAEVYRPVAVPDPRILVDGLRHADGREWYCLLNLSPDRVTARPGATLPPYGVEWLSCGRRQ</sequence>
<dbReference type="Proteomes" id="UP000256269">
    <property type="component" value="Unassembled WGS sequence"/>
</dbReference>
<keyword evidence="2" id="KW-1185">Reference proteome</keyword>
<name>A0A3E0HAJ3_9PSEU</name>
<protein>
    <recommendedName>
        <fullName evidence="3">Beta-galactosidase-like protein</fullName>
    </recommendedName>
</protein>
<dbReference type="OrthoDB" id="9800974at2"/>
<dbReference type="InterPro" id="IPR017853">
    <property type="entry name" value="GH"/>
</dbReference>
<organism evidence="1 2">
    <name type="scientific">Kutzneria buriramensis</name>
    <dbReference type="NCBI Taxonomy" id="1045776"/>
    <lineage>
        <taxon>Bacteria</taxon>
        <taxon>Bacillati</taxon>
        <taxon>Actinomycetota</taxon>
        <taxon>Actinomycetes</taxon>
        <taxon>Pseudonocardiales</taxon>
        <taxon>Pseudonocardiaceae</taxon>
        <taxon>Kutzneria</taxon>
    </lineage>
</organism>
<dbReference type="Gene3D" id="3.20.20.80">
    <property type="entry name" value="Glycosidases"/>
    <property type="match status" value="1"/>
</dbReference>
<gene>
    <name evidence="1" type="ORF">BCF44_112135</name>
</gene>
<dbReference type="SUPFAM" id="SSF51445">
    <property type="entry name" value="(Trans)glycosidases"/>
    <property type="match status" value="1"/>
</dbReference>
<dbReference type="InterPro" id="IPR029062">
    <property type="entry name" value="Class_I_gatase-like"/>
</dbReference>
<comment type="caution">
    <text evidence="1">The sequence shown here is derived from an EMBL/GenBank/DDBJ whole genome shotgun (WGS) entry which is preliminary data.</text>
</comment>
<evidence type="ECO:0000313" key="2">
    <source>
        <dbReference type="Proteomes" id="UP000256269"/>
    </source>
</evidence>